<reference evidence="1" key="1">
    <citation type="submission" date="2018-01" db="EMBL/GenBank/DDBJ databases">
        <authorList>
            <person name="Krukenberg V."/>
        </authorList>
    </citation>
    <scope>NUCLEOTIDE SEQUENCE</scope>
    <source>
        <strain evidence="1">E20ANME2</strain>
    </source>
</reference>
<accession>A0AC61L4R0</accession>
<organism evidence="1 2">
    <name type="scientific">Candidatus Methanogaster sp</name>
    <dbReference type="NCBI Taxonomy" id="3386292"/>
    <lineage>
        <taxon>Archaea</taxon>
        <taxon>Methanobacteriati</taxon>
        <taxon>Methanobacteriota</taxon>
        <taxon>Stenosarchaea group</taxon>
        <taxon>Methanomicrobia</taxon>
        <taxon>Methanosarcinales</taxon>
        <taxon>ANME-2 cluster</taxon>
        <taxon>Candidatus Methanogasteraceae</taxon>
        <taxon>Candidatus Methanogaster</taxon>
    </lineage>
</organism>
<proteinExistence type="predicted"/>
<gene>
    <name evidence="1" type="ORF">C4B59_03830</name>
</gene>
<dbReference type="Proteomes" id="UP000248329">
    <property type="component" value="Unassembled WGS sequence"/>
</dbReference>
<protein>
    <submittedName>
        <fullName evidence="1">DUF3368 domain-containing protein</fullName>
    </submittedName>
</protein>
<evidence type="ECO:0000313" key="1">
    <source>
        <dbReference type="EMBL" id="PXF61379.1"/>
    </source>
</evidence>
<comment type="caution">
    <text evidence="1">The sequence shown here is derived from an EMBL/GenBank/DDBJ whole genome shotgun (WGS) entry which is preliminary data.</text>
</comment>
<name>A0AC61L4R0_9EURY</name>
<dbReference type="EMBL" id="PQXF01000005">
    <property type="protein sequence ID" value="PXF61379.1"/>
    <property type="molecule type" value="Genomic_DNA"/>
</dbReference>
<sequence length="166" mass="18158">MPEAISDSSTLIHLAGIGRLKLLKEFYGKILITPAVWDEVVVAGQSRAGADEVNGASNAGWIEVITPTNESVVRLLERELHTGEAETIALAVGRHPEVIFSDESEARRVANVYGLRKTGVIGILIRAKLEGEVISLREELDKLRSEAGFWIGDEIYWHALKAAAEE</sequence>
<evidence type="ECO:0000313" key="2">
    <source>
        <dbReference type="Proteomes" id="UP000248329"/>
    </source>
</evidence>